<dbReference type="STRING" id="410332.SAMN04488550_4054"/>
<dbReference type="GO" id="GO:0000271">
    <property type="term" value="P:polysaccharide biosynthetic process"/>
    <property type="evidence" value="ECO:0007669"/>
    <property type="project" value="TreeGrafter"/>
</dbReference>
<evidence type="ECO:0000256" key="2">
    <source>
        <dbReference type="ARBA" id="ARBA00037999"/>
    </source>
</evidence>
<dbReference type="PANTHER" id="PTHR30244:SF36">
    <property type="entry name" value="3-OXO-GLUCOSE-6-PHOSPHATE:GLUTAMATE AMINOTRANSFERASE"/>
    <property type="match status" value="1"/>
</dbReference>
<dbReference type="Gene3D" id="3.90.1150.10">
    <property type="entry name" value="Aspartate Aminotransferase, domain 1"/>
    <property type="match status" value="1"/>
</dbReference>
<feature type="active site" description="Proton acceptor" evidence="3">
    <location>
        <position position="184"/>
    </location>
</feature>
<comment type="caution">
    <text evidence="6">The sequence shown here is derived from an EMBL/GenBank/DDBJ whole genome shotgun (WGS) entry which is preliminary data.</text>
</comment>
<dbReference type="InterPro" id="IPR015421">
    <property type="entry name" value="PyrdxlP-dep_Trfase_major"/>
</dbReference>
<proteinExistence type="inferred from homology"/>
<dbReference type="PIRSF" id="PIRSF000390">
    <property type="entry name" value="PLP_StrS"/>
    <property type="match status" value="1"/>
</dbReference>
<evidence type="ECO:0000256" key="5">
    <source>
        <dbReference type="RuleBase" id="RU004508"/>
    </source>
</evidence>
<keyword evidence="6" id="KW-0032">Aminotransferase</keyword>
<dbReference type="EMBL" id="BAOP01000049">
    <property type="protein sequence ID" value="GAC81875.1"/>
    <property type="molecule type" value="Genomic_DNA"/>
</dbReference>
<organism evidence="6 7">
    <name type="scientific">Gordonia malaquae NBRC 108250</name>
    <dbReference type="NCBI Taxonomy" id="1223542"/>
    <lineage>
        <taxon>Bacteria</taxon>
        <taxon>Bacillati</taxon>
        <taxon>Actinomycetota</taxon>
        <taxon>Actinomycetes</taxon>
        <taxon>Mycobacteriales</taxon>
        <taxon>Gordoniaceae</taxon>
        <taxon>Gordonia</taxon>
    </lineage>
</organism>
<keyword evidence="1 4" id="KW-0663">Pyridoxal phosphate</keyword>
<dbReference type="GO" id="GO:0030170">
    <property type="term" value="F:pyridoxal phosphate binding"/>
    <property type="evidence" value="ECO:0007669"/>
    <property type="project" value="TreeGrafter"/>
</dbReference>
<evidence type="ECO:0000313" key="7">
    <source>
        <dbReference type="Proteomes" id="UP000035009"/>
    </source>
</evidence>
<dbReference type="InterPro" id="IPR015424">
    <property type="entry name" value="PyrdxlP-dep_Trfase"/>
</dbReference>
<sequence>MVTAVPAAPCDRLLAVEEIGPIERAVHDVLVTGLFTAGPQVAEFEHALAGFHGAVSAVGTASGTDALVVALHAVGVGRGDDVVIPSNTPHATTNAVCLAGANPVTAEVGDDHLLHPESVRDVLTPSTRCVVPIHLNGRAADVRSISAVVAGTDVAIVEDGGQGIGLDGLGVWSDAVAVGFDVQKNLASCGRSGAVLTNRSDVAELARELSLDTPMDDVQAAALSARLPYLALNNLRRSILALRYLDWLAPLADTGFITLPERVDNHVWNQFAVTQDTRLAAHTGETLAQRGVETSRSGNVLRLPMFPGLTITEQDHVVAALFSAAKTGPRG</sequence>
<dbReference type="Pfam" id="PF01041">
    <property type="entry name" value="DegT_DnrJ_EryC1"/>
    <property type="match status" value="1"/>
</dbReference>
<keyword evidence="6" id="KW-0808">Transferase</keyword>
<dbReference type="Gene3D" id="3.40.640.10">
    <property type="entry name" value="Type I PLP-dependent aspartate aminotransferase-like (Major domain)"/>
    <property type="match status" value="1"/>
</dbReference>
<reference evidence="6 7" key="1">
    <citation type="submission" date="2013-02" db="EMBL/GenBank/DDBJ databases">
        <title>Whole genome shotgun sequence of Gordonia malaquae NBRC 108250.</title>
        <authorList>
            <person name="Yoshida I."/>
            <person name="Hosoyama A."/>
            <person name="Tsuchikane K."/>
            <person name="Ando Y."/>
            <person name="Baba S."/>
            <person name="Ohji S."/>
            <person name="Hamada M."/>
            <person name="Tamura T."/>
            <person name="Yamazoe A."/>
            <person name="Yamazaki S."/>
            <person name="Fujita N."/>
        </authorList>
    </citation>
    <scope>NUCLEOTIDE SEQUENCE [LARGE SCALE GENOMIC DNA]</scope>
    <source>
        <strain evidence="6 7">NBRC 108250</strain>
    </source>
</reference>
<gene>
    <name evidence="6" type="ORF">GM1_049_00040</name>
</gene>
<evidence type="ECO:0000313" key="6">
    <source>
        <dbReference type="EMBL" id="GAC81875.1"/>
    </source>
</evidence>
<comment type="similarity">
    <text evidence="2 5">Belongs to the DegT/DnrJ/EryC1 family.</text>
</comment>
<feature type="modified residue" description="N6-(pyridoxal phosphate)lysine" evidence="4">
    <location>
        <position position="184"/>
    </location>
</feature>
<name>M3UNU9_GORML</name>
<dbReference type="InterPro" id="IPR015422">
    <property type="entry name" value="PyrdxlP-dep_Trfase_small"/>
</dbReference>
<dbReference type="AlphaFoldDB" id="M3UNU9"/>
<accession>M3UNU9</accession>
<dbReference type="InterPro" id="IPR000653">
    <property type="entry name" value="DegT/StrS_aminotransferase"/>
</dbReference>
<dbReference type="PANTHER" id="PTHR30244">
    <property type="entry name" value="TRANSAMINASE"/>
    <property type="match status" value="1"/>
</dbReference>
<keyword evidence="7" id="KW-1185">Reference proteome</keyword>
<dbReference type="eggNOG" id="COG0399">
    <property type="taxonomic scope" value="Bacteria"/>
</dbReference>
<evidence type="ECO:0000256" key="4">
    <source>
        <dbReference type="PIRSR" id="PIRSR000390-2"/>
    </source>
</evidence>
<dbReference type="Proteomes" id="UP000035009">
    <property type="component" value="Unassembled WGS sequence"/>
</dbReference>
<evidence type="ECO:0000256" key="1">
    <source>
        <dbReference type="ARBA" id="ARBA00022898"/>
    </source>
</evidence>
<evidence type="ECO:0000256" key="3">
    <source>
        <dbReference type="PIRSR" id="PIRSR000390-1"/>
    </source>
</evidence>
<dbReference type="GO" id="GO:0008483">
    <property type="term" value="F:transaminase activity"/>
    <property type="evidence" value="ECO:0007669"/>
    <property type="project" value="UniProtKB-KW"/>
</dbReference>
<dbReference type="SUPFAM" id="SSF53383">
    <property type="entry name" value="PLP-dependent transferases"/>
    <property type="match status" value="1"/>
</dbReference>
<protein>
    <submittedName>
        <fullName evidence="6">Putative aminotransferase</fullName>
    </submittedName>
</protein>